<dbReference type="Pfam" id="PF19614">
    <property type="entry name" value="DUF6119"/>
    <property type="match status" value="1"/>
</dbReference>
<protein>
    <submittedName>
        <fullName evidence="1">TIGR04141 family sporadically distributed protein</fullName>
    </submittedName>
</protein>
<organism evidence="1 2">
    <name type="scientific">Planococcus maritimus</name>
    <dbReference type="NCBI Taxonomy" id="192421"/>
    <lineage>
        <taxon>Bacteria</taxon>
        <taxon>Bacillati</taxon>
        <taxon>Bacillota</taxon>
        <taxon>Bacilli</taxon>
        <taxon>Bacillales</taxon>
        <taxon>Caryophanaceae</taxon>
        <taxon>Planococcus</taxon>
    </lineage>
</organism>
<dbReference type="Proteomes" id="UP000514716">
    <property type="component" value="Chromosome"/>
</dbReference>
<dbReference type="InterPro" id="IPR026487">
    <property type="entry name" value="CHP04141"/>
</dbReference>
<accession>A0A7D7MC23</accession>
<dbReference type="EMBL" id="CP059540">
    <property type="protein sequence ID" value="QMT18072.1"/>
    <property type="molecule type" value="Genomic_DNA"/>
</dbReference>
<dbReference type="RefSeq" id="WP_182092726.1">
    <property type="nucleotide sequence ID" value="NZ_CP059540.1"/>
</dbReference>
<proteinExistence type="predicted"/>
<evidence type="ECO:0000313" key="2">
    <source>
        <dbReference type="Proteomes" id="UP000514716"/>
    </source>
</evidence>
<dbReference type="NCBIfam" id="TIGR04141">
    <property type="entry name" value="TIGR04141 family sporadically distributed protein"/>
    <property type="match status" value="1"/>
</dbReference>
<keyword evidence="2" id="KW-1185">Reference proteome</keyword>
<reference evidence="1 2" key="1">
    <citation type="submission" date="2020-07" db="EMBL/GenBank/DDBJ databases">
        <title>Screening of a cold-adapted Planococcus bacterium producing protease in traditional shrimp paste and protease identification by genome sequencing.</title>
        <authorList>
            <person name="Gao R."/>
            <person name="Leng W."/>
            <person name="Chu Q."/>
            <person name="Wu X."/>
            <person name="Liu H."/>
            <person name="Li X."/>
        </authorList>
    </citation>
    <scope>NUCLEOTIDE SEQUENCE [LARGE SCALE GENOMIC DNA]</scope>
    <source>
        <strain evidence="1 2">XJ11</strain>
    </source>
</reference>
<dbReference type="KEGG" id="pdec:H1Q58_03360"/>
<dbReference type="AlphaFoldDB" id="A0A7D7MC23"/>
<sequence>MEANVFKIDLGLNRVRALLLNEGFELFSNRKRVKFTRDIEGQKINKVITCEFYYKDQSKNDETIPWLESWETFFEFKRVEHKFYSLNYGCILVNIDNTRYIISYGRAHQTIRKISNPDFGLDIAEKILDPNKISIKNSAYINNNKSRSYTQFKENGYLISEIGESNNQVTGKISVDFENLKLYNFKENLKFSSSIKIVNKEIKNQEMIEIIGELHYINKSHETKSPLPRMNIINNQSELKKKLTKQLMKDIYANEYTKFSLQQLIENNGNMEFPFSEGLLSVYYLKPYNLEVYSLEEIIGIVTVNQLNDIESIKIKNISAKESINLLNLLDYSTEMDGEVYSLYEGKWAKLNHSFITFLENQVQLVNQITQIDESYNLTDEILDEGKRIMKSDDKYDDVKYDEYPYNIYLEHQRDLMLLDRKSDHKKFSKVEFGDLYDFEDKKLTHVKIGSNSEFRVCVSQSLNSSRIYNTDQAILVDYDIKEVRVVEMLLLTRLKKIMLENKIDFNRSMSLNLKLELVTWFQYVKQLNYTPRIIVAKDMRT</sequence>
<evidence type="ECO:0000313" key="1">
    <source>
        <dbReference type="EMBL" id="QMT18072.1"/>
    </source>
</evidence>
<name>A0A7D7MC23_PLAMR</name>
<gene>
    <name evidence="1" type="ORF">H1Q58_03360</name>
</gene>